<feature type="region of interest" description="Disordered" evidence="1">
    <location>
        <begin position="85"/>
        <end position="133"/>
    </location>
</feature>
<dbReference type="OMA" id="FSWLQFC"/>
<dbReference type="OrthoDB" id="185373at2759"/>
<name>G9ML04_HYPVG</name>
<keyword evidence="3" id="KW-1185">Reference proteome</keyword>
<reference evidence="2 3" key="1">
    <citation type="journal article" date="2011" name="Genome Biol.">
        <title>Comparative genome sequence analysis underscores mycoparasitism as the ancestral life style of Trichoderma.</title>
        <authorList>
            <person name="Kubicek C.P."/>
            <person name="Herrera-Estrella A."/>
            <person name="Seidl-Seiboth V."/>
            <person name="Martinez D.A."/>
            <person name="Druzhinina I.S."/>
            <person name="Thon M."/>
            <person name="Zeilinger S."/>
            <person name="Casas-Flores S."/>
            <person name="Horwitz B.A."/>
            <person name="Mukherjee P.K."/>
            <person name="Mukherjee M."/>
            <person name="Kredics L."/>
            <person name="Alcaraz L.D."/>
            <person name="Aerts A."/>
            <person name="Antal Z."/>
            <person name="Atanasova L."/>
            <person name="Cervantes-Badillo M.G."/>
            <person name="Challacombe J."/>
            <person name="Chertkov O."/>
            <person name="McCluskey K."/>
            <person name="Coulpier F."/>
            <person name="Deshpande N."/>
            <person name="von Doehren H."/>
            <person name="Ebbole D.J."/>
            <person name="Esquivel-Naranjo E.U."/>
            <person name="Fekete E."/>
            <person name="Flipphi M."/>
            <person name="Glaser F."/>
            <person name="Gomez-Rodriguez E.Y."/>
            <person name="Gruber S."/>
            <person name="Han C."/>
            <person name="Henrissat B."/>
            <person name="Hermosa R."/>
            <person name="Hernandez-Onate M."/>
            <person name="Karaffa L."/>
            <person name="Kosti I."/>
            <person name="Le Crom S."/>
            <person name="Lindquist E."/>
            <person name="Lucas S."/>
            <person name="Luebeck M."/>
            <person name="Luebeck P.S."/>
            <person name="Margeot A."/>
            <person name="Metz B."/>
            <person name="Misra M."/>
            <person name="Nevalainen H."/>
            <person name="Omann M."/>
            <person name="Packer N."/>
            <person name="Perrone G."/>
            <person name="Uresti-Rivera E.E."/>
            <person name="Salamov A."/>
            <person name="Schmoll M."/>
            <person name="Seiboth B."/>
            <person name="Shapiro H."/>
            <person name="Sukno S."/>
            <person name="Tamayo-Ramos J.A."/>
            <person name="Tisch D."/>
            <person name="Wiest A."/>
            <person name="Wilkinson H.H."/>
            <person name="Zhang M."/>
            <person name="Coutinho P.M."/>
            <person name="Kenerley C.M."/>
            <person name="Monte E."/>
            <person name="Baker S.E."/>
            <person name="Grigoriev I.V."/>
        </authorList>
    </citation>
    <scope>NUCLEOTIDE SEQUENCE [LARGE SCALE GENOMIC DNA]</scope>
    <source>
        <strain evidence="3">Gv29-8 / FGSC 10586</strain>
    </source>
</reference>
<dbReference type="EMBL" id="ABDF02000004">
    <property type="protein sequence ID" value="EHK24898.1"/>
    <property type="molecule type" value="Genomic_DNA"/>
</dbReference>
<dbReference type="eggNOG" id="ENOG502T09I">
    <property type="taxonomic scope" value="Eukaryota"/>
</dbReference>
<comment type="caution">
    <text evidence="2">The sequence shown here is derived from an EMBL/GenBank/DDBJ whole genome shotgun (WGS) entry which is preliminary data.</text>
</comment>
<feature type="compositionally biased region" description="Low complexity" evidence="1">
    <location>
        <begin position="98"/>
        <end position="112"/>
    </location>
</feature>
<dbReference type="InParanoid" id="G9ML04"/>
<evidence type="ECO:0000313" key="2">
    <source>
        <dbReference type="EMBL" id="EHK24898.1"/>
    </source>
</evidence>
<dbReference type="AlphaFoldDB" id="G9ML04"/>
<gene>
    <name evidence="2" type="ORF">TRIVIDRAFT_230031</name>
</gene>
<sequence length="921" mass="102985">MASTPPVPSKAALNALRGVLLTTSCSVVFLAEERRRRLKIARAAIDNARKLHTVKSNRGAVALSESWEDRLADLGDEVLALPSASRPKNSYRRRRRSNSSNSLISGSGIDSNRFPSEHREPASGIPASGVEQRTQEAQISNFGLDAARLILPLADSRQLDASFKSLAASTIPVLPLLSREEGSHKDRTDVGTRVKVSLHRDYMSTLRSPDTRNGSPSLHELLQFDSSALTRLSLTSMPTQDRTTQPHHVDKAAELERMLQDLEMGQSTSTLTSEMVDLAITQLQTLSTSRHTTPGLSSLVKSNGLRLLKITIESDPTKMDTVLTTLLPKFKDPIQILSPLTKWLWEKKDKKGLERLLQFLSDRKQTRFWMHGMMLYRVLSGLDEVMGSFKDIKHLYRLLQSAGLYHEIAVPSNIEYKIRRLMVSKALKAGDDAFAQEEMKSLCKLDPDAAKSDIKLQSRIIVREAALGHWESVRNGIEALEGSDNTKANDLRYMISKITDVFVQTCSSEGLEALLRKFVRNYKIPLRSRWVNLVLDRHASRHDLDSMFSWLQFCNEAGFQMDDTFMQRFYSGCRKYWSFSDKTITDLHQNLQGLSPAVSNFSLSKADGKGLNDAPPTSLESRRWLSEADAFECMEWFSGRNEWERVCEAYGELLSSGLTSSVRCLRLAVIGHIRRQDGSIDEAASLIDEARGRGQDVTEALTPLLLARLEKGDDAGDLVRQALRRGTRIHDSVYNKAAQILSAKGDLQGAATMCEVAARENGNGELLYSEYNFSNLVFAYTGSASYNALKSILSKFTSEVQWWRGSRACKESIKLAMKTTAMRAVVHPKEKNDHKDALFKLDEALIHVKKCRSTKDDRRAVTEAFIRMIRPLAAEPEQDHTDARKLNLATVEVSVPELSETKPFQRSVLVARQGLAVAGEA</sequence>
<proteinExistence type="predicted"/>
<accession>G9ML04</accession>
<evidence type="ECO:0008006" key="4">
    <source>
        <dbReference type="Google" id="ProtNLM"/>
    </source>
</evidence>
<protein>
    <recommendedName>
        <fullName evidence="4">Pentatricopeptide repeat protein</fullName>
    </recommendedName>
</protein>
<dbReference type="HOGENOM" id="CLU_323127_0_0_1"/>
<evidence type="ECO:0000256" key="1">
    <source>
        <dbReference type="SAM" id="MobiDB-lite"/>
    </source>
</evidence>
<dbReference type="VEuPathDB" id="FungiDB:TRIVIDRAFT_230031"/>
<organism evidence="2 3">
    <name type="scientific">Hypocrea virens (strain Gv29-8 / FGSC 10586)</name>
    <name type="common">Gliocladium virens</name>
    <name type="synonym">Trichoderma virens</name>
    <dbReference type="NCBI Taxonomy" id="413071"/>
    <lineage>
        <taxon>Eukaryota</taxon>
        <taxon>Fungi</taxon>
        <taxon>Dikarya</taxon>
        <taxon>Ascomycota</taxon>
        <taxon>Pezizomycotina</taxon>
        <taxon>Sordariomycetes</taxon>
        <taxon>Hypocreomycetidae</taxon>
        <taxon>Hypocreales</taxon>
        <taxon>Hypocreaceae</taxon>
        <taxon>Trichoderma</taxon>
    </lineage>
</organism>
<dbReference type="GeneID" id="25792289"/>
<dbReference type="RefSeq" id="XP_013959096.1">
    <property type="nucleotide sequence ID" value="XM_014103621.1"/>
</dbReference>
<evidence type="ECO:0000313" key="3">
    <source>
        <dbReference type="Proteomes" id="UP000007115"/>
    </source>
</evidence>
<dbReference type="STRING" id="413071.G9ML04"/>
<dbReference type="Proteomes" id="UP000007115">
    <property type="component" value="Unassembled WGS sequence"/>
</dbReference>